<organism evidence="2 3">
    <name type="scientific">Sclerotinia sclerotiorum (strain ATCC 18683 / 1980 / Ss-1)</name>
    <name type="common">White mold</name>
    <name type="synonym">Whetzelinia sclerotiorum</name>
    <dbReference type="NCBI Taxonomy" id="665079"/>
    <lineage>
        <taxon>Eukaryota</taxon>
        <taxon>Fungi</taxon>
        <taxon>Dikarya</taxon>
        <taxon>Ascomycota</taxon>
        <taxon>Pezizomycotina</taxon>
        <taxon>Leotiomycetes</taxon>
        <taxon>Helotiales</taxon>
        <taxon>Sclerotiniaceae</taxon>
        <taxon>Sclerotinia</taxon>
    </lineage>
</organism>
<dbReference type="EMBL" id="CP017823">
    <property type="protein sequence ID" value="APA13197.1"/>
    <property type="molecule type" value="Genomic_DNA"/>
</dbReference>
<dbReference type="Proteomes" id="UP000177798">
    <property type="component" value="Chromosome 10"/>
</dbReference>
<protein>
    <submittedName>
        <fullName evidence="2">Uncharacterized protein</fullName>
    </submittedName>
</protein>
<evidence type="ECO:0000256" key="1">
    <source>
        <dbReference type="SAM" id="MobiDB-lite"/>
    </source>
</evidence>
<evidence type="ECO:0000313" key="3">
    <source>
        <dbReference type="Proteomes" id="UP000177798"/>
    </source>
</evidence>
<dbReference type="VEuPathDB" id="FungiDB:sscle_10g079670"/>
<sequence>METETDEGTPTTSPTDAPFIPPAGVCDVGDIVRHGKDELMVLGSDQKWHEGEGPSDFEVKFSKYEKADLFRLNDHLSGYKKQLKTRKCYTGYRRWDEDLLDAEFDKYRIQHENEKTLERFLGTMKQGKVFSMKTKKHSRKHLKNIWRLQRQGR</sequence>
<name>A0A1D9QE34_SCLS1</name>
<dbReference type="AlphaFoldDB" id="A0A1D9QE34"/>
<evidence type="ECO:0000313" key="2">
    <source>
        <dbReference type="EMBL" id="APA13197.1"/>
    </source>
</evidence>
<reference evidence="3" key="1">
    <citation type="journal article" date="2017" name="Genome Biol. Evol.">
        <title>The complete genome sequence of the phytopathogenic fungus Sclerotinia sclerotiorum reveals insights into the genome architecture of broad host range pathogens.</title>
        <authorList>
            <person name="Derbyshire M."/>
            <person name="Denton-Giles M."/>
            <person name="Hegedus D."/>
            <person name="Seifbarghy S."/>
            <person name="Rollins J."/>
            <person name="van Kan J."/>
            <person name="Seidl M.F."/>
            <person name="Faino L."/>
            <person name="Mbengue M."/>
            <person name="Navaud O."/>
            <person name="Raffaele S."/>
            <person name="Hammond-Kosack K."/>
            <person name="Heard S."/>
            <person name="Oliver R."/>
        </authorList>
    </citation>
    <scope>NUCLEOTIDE SEQUENCE [LARGE SCALE GENOMIC DNA]</scope>
    <source>
        <strain evidence="3">ATCC 18683 / 1980 / Ss-1</strain>
    </source>
</reference>
<proteinExistence type="predicted"/>
<accession>A0A1D9QE34</accession>
<feature type="region of interest" description="Disordered" evidence="1">
    <location>
        <begin position="1"/>
        <end position="20"/>
    </location>
</feature>
<gene>
    <name evidence="2" type="ORF">sscle_10g079670</name>
</gene>
<dbReference type="OrthoDB" id="10453551at2759"/>